<proteinExistence type="predicted"/>
<evidence type="ECO:0000256" key="1">
    <source>
        <dbReference type="SAM" id="Phobius"/>
    </source>
</evidence>
<accession>A0A087UZC8</accession>
<dbReference type="EMBL" id="KK122429">
    <property type="protein sequence ID" value="KFM82717.1"/>
    <property type="molecule type" value="Genomic_DNA"/>
</dbReference>
<dbReference type="AlphaFoldDB" id="A0A087UZC8"/>
<reference evidence="2 3" key="1">
    <citation type="submission" date="2013-11" db="EMBL/GenBank/DDBJ databases">
        <title>Genome sequencing of Stegodyphus mimosarum.</title>
        <authorList>
            <person name="Bechsgaard J."/>
        </authorList>
    </citation>
    <scope>NUCLEOTIDE SEQUENCE [LARGE SCALE GENOMIC DNA]</scope>
</reference>
<keyword evidence="1" id="KW-1133">Transmembrane helix</keyword>
<name>A0A087UZC8_STEMI</name>
<evidence type="ECO:0000313" key="2">
    <source>
        <dbReference type="EMBL" id="KFM82717.1"/>
    </source>
</evidence>
<keyword evidence="1" id="KW-0472">Membrane</keyword>
<protein>
    <submittedName>
        <fullName evidence="2">Uncharacterized protein</fullName>
    </submittedName>
</protein>
<organism evidence="2 3">
    <name type="scientific">Stegodyphus mimosarum</name>
    <name type="common">African social velvet spider</name>
    <dbReference type="NCBI Taxonomy" id="407821"/>
    <lineage>
        <taxon>Eukaryota</taxon>
        <taxon>Metazoa</taxon>
        <taxon>Ecdysozoa</taxon>
        <taxon>Arthropoda</taxon>
        <taxon>Chelicerata</taxon>
        <taxon>Arachnida</taxon>
        <taxon>Araneae</taxon>
        <taxon>Araneomorphae</taxon>
        <taxon>Entelegynae</taxon>
        <taxon>Eresoidea</taxon>
        <taxon>Eresidae</taxon>
        <taxon>Stegodyphus</taxon>
    </lineage>
</organism>
<sequence>EDYDDIRLFLSITFHHCQEITSQSFFSSEIFFIIIIFHYFCEKITSYSSTKYSL</sequence>
<evidence type="ECO:0000313" key="3">
    <source>
        <dbReference type="Proteomes" id="UP000054359"/>
    </source>
</evidence>
<feature type="transmembrane region" description="Helical" evidence="1">
    <location>
        <begin position="20"/>
        <end position="41"/>
    </location>
</feature>
<gene>
    <name evidence="2" type="ORF">X975_08796</name>
</gene>
<feature type="non-terminal residue" evidence="2">
    <location>
        <position position="1"/>
    </location>
</feature>
<keyword evidence="1" id="KW-0812">Transmembrane</keyword>
<keyword evidence="3" id="KW-1185">Reference proteome</keyword>
<feature type="non-terminal residue" evidence="2">
    <location>
        <position position="54"/>
    </location>
</feature>
<dbReference type="Proteomes" id="UP000054359">
    <property type="component" value="Unassembled WGS sequence"/>
</dbReference>